<dbReference type="OrthoDB" id="10263073at2759"/>
<gene>
    <name evidence="5" type="ORF">UCRPC4_g01139</name>
</gene>
<feature type="binding site" evidence="3">
    <location>
        <position position="125"/>
    </location>
    <ligand>
        <name>Mn(2+)</name>
        <dbReference type="ChEBI" id="CHEBI:29035"/>
        <label>1</label>
    </ligand>
</feature>
<dbReference type="InterPro" id="IPR006045">
    <property type="entry name" value="Cupin_1"/>
</dbReference>
<feature type="domain" description="Cupin type-1" evidence="4">
    <location>
        <begin position="216"/>
        <end position="358"/>
    </location>
</feature>
<evidence type="ECO:0000313" key="6">
    <source>
        <dbReference type="Proteomes" id="UP000053317"/>
    </source>
</evidence>
<dbReference type="GO" id="GO:0033609">
    <property type="term" value="P:oxalate metabolic process"/>
    <property type="evidence" value="ECO:0007669"/>
    <property type="project" value="InterPro"/>
</dbReference>
<dbReference type="PANTHER" id="PTHR35848">
    <property type="entry name" value="OXALATE-BINDING PROTEIN"/>
    <property type="match status" value="1"/>
</dbReference>
<keyword evidence="6" id="KW-1185">Reference proteome</keyword>
<dbReference type="InterPro" id="IPR017774">
    <property type="entry name" value="Bicupin_oxalate_deCO2ase/Oxase"/>
</dbReference>
<name>A0A0G2EZ04_PHACM</name>
<feature type="active site" description="Proton donor" evidence="2">
    <location>
        <position position="322"/>
    </location>
</feature>
<dbReference type="EMBL" id="LCWF01000025">
    <property type="protein sequence ID" value="KKY27339.1"/>
    <property type="molecule type" value="Genomic_DNA"/>
</dbReference>
<evidence type="ECO:0000256" key="2">
    <source>
        <dbReference type="PIRSR" id="PIRSR617774-1"/>
    </source>
</evidence>
<dbReference type="CDD" id="cd20305">
    <property type="entry name" value="cupin_OxDC_C"/>
    <property type="match status" value="1"/>
</dbReference>
<reference evidence="5 6" key="2">
    <citation type="submission" date="2015-05" db="EMBL/GenBank/DDBJ databases">
        <authorList>
            <person name="Morales-Cruz A."/>
            <person name="Amrine K.C."/>
            <person name="Cantu D."/>
        </authorList>
    </citation>
    <scope>NUCLEOTIDE SEQUENCE [LARGE SCALE GENOMIC DNA]</scope>
    <source>
        <strain evidence="5">UCRPC4</strain>
    </source>
</reference>
<comment type="cofactor">
    <cofactor evidence="3">
        <name>Mn(2+)</name>
        <dbReference type="ChEBI" id="CHEBI:29035"/>
    </cofactor>
    <text evidence="3">Binds 2 manganese ions per subunit.</text>
</comment>
<dbReference type="Gene3D" id="2.60.120.10">
    <property type="entry name" value="Jelly Rolls"/>
    <property type="match status" value="2"/>
</dbReference>
<dbReference type="Pfam" id="PF00190">
    <property type="entry name" value="Cupin_1"/>
    <property type="match status" value="2"/>
</dbReference>
<reference evidence="5 6" key="1">
    <citation type="submission" date="2015-05" db="EMBL/GenBank/DDBJ databases">
        <title>Distinctive expansion of gene families associated with plant cell wall degradation and secondary metabolism in the genomes of grapevine trunk pathogens.</title>
        <authorList>
            <person name="Lawrence D.P."/>
            <person name="Travadon R."/>
            <person name="Rolshausen P.E."/>
            <person name="Baumgartner K."/>
        </authorList>
    </citation>
    <scope>NUCLEOTIDE SEQUENCE [LARGE SCALE GENOMIC DNA]</scope>
    <source>
        <strain evidence="5">UCRPC4</strain>
    </source>
</reference>
<dbReference type="NCBIfam" id="TIGR03404">
    <property type="entry name" value="bicupin_oxalic"/>
    <property type="match status" value="1"/>
</dbReference>
<dbReference type="SMART" id="SM00835">
    <property type="entry name" value="Cupin_1"/>
    <property type="match status" value="2"/>
</dbReference>
<feature type="binding site" evidence="3">
    <location>
        <position position="80"/>
    </location>
    <ligand>
        <name>Mn(2+)</name>
        <dbReference type="ChEBI" id="CHEBI:29035"/>
        <label>1</label>
    </ligand>
</feature>
<proteinExistence type="predicted"/>
<dbReference type="InterPro" id="IPR014710">
    <property type="entry name" value="RmlC-like_jellyroll"/>
</dbReference>
<feature type="binding site" evidence="3">
    <location>
        <position position="268"/>
    </location>
    <ligand>
        <name>Mn(2+)</name>
        <dbReference type="ChEBI" id="CHEBI:29035"/>
        <label>2</label>
    </ligand>
</feature>
<evidence type="ECO:0000313" key="5">
    <source>
        <dbReference type="EMBL" id="KKY27339.1"/>
    </source>
</evidence>
<sequence length="383" mass="42142">MLDIVCNYLYDTINSDLFAPPGTDSGDVSNAKWPMGLSHNRGGLKNSGWARQQNVAVLSEATAMAGVNMRLEPHAYRELHWHKASEWSLIMNGSVRVQAINENGETFVDDLNEGDVWFFPPGIPHSIQAFENGTEFLLVFDDGEFSEENTFLISEVMQRNPLAVMAKDLQTSINALNSIPDDQLWIFPGTAQSKDIETQNVTGAAGVISGNGSYTYHFSQQQPYEVDGGSVKIIDPETFPIASSFSAALVTIKPGAMRELHWHLDSDEWSFFVSGTAARVTVFQAPESSRTFDFTAGDVAYIPVPESHYIENVGDDDIVVLEVLQSTKFTDISLSQWIALTPNQIIKDHLGISDEVINAQPKEKTLLKPGSTNSTETNFTVSG</sequence>
<feature type="binding site" evidence="3">
    <location>
        <position position="82"/>
    </location>
    <ligand>
        <name>Mn(2+)</name>
        <dbReference type="ChEBI" id="CHEBI:29035"/>
        <label>1</label>
    </ligand>
</feature>
<keyword evidence="1 3" id="KW-0479">Metal-binding</keyword>
<comment type="caution">
    <text evidence="5">The sequence shown here is derived from an EMBL/GenBank/DDBJ whole genome shotgun (WGS) entry which is preliminary data.</text>
</comment>
<feature type="binding site" evidence="3">
    <location>
        <position position="261"/>
    </location>
    <ligand>
        <name>Mn(2+)</name>
        <dbReference type="ChEBI" id="CHEBI:29035"/>
        <label>2</label>
    </ligand>
</feature>
<dbReference type="SUPFAM" id="SSF51182">
    <property type="entry name" value="RmlC-like cupins"/>
    <property type="match status" value="1"/>
</dbReference>
<accession>A0A0G2EZ04</accession>
<dbReference type="InterPro" id="IPR011051">
    <property type="entry name" value="RmlC_Cupin_sf"/>
</dbReference>
<feature type="binding site" evidence="3">
    <location>
        <position position="86"/>
    </location>
    <ligand>
        <name>Mn(2+)</name>
        <dbReference type="ChEBI" id="CHEBI:29035"/>
        <label>1</label>
    </ligand>
</feature>
<organism evidence="5 6">
    <name type="scientific">Phaeomoniella chlamydospora</name>
    <name type="common">Phaeoacremonium chlamydosporum</name>
    <dbReference type="NCBI Taxonomy" id="158046"/>
    <lineage>
        <taxon>Eukaryota</taxon>
        <taxon>Fungi</taxon>
        <taxon>Dikarya</taxon>
        <taxon>Ascomycota</taxon>
        <taxon>Pezizomycotina</taxon>
        <taxon>Eurotiomycetes</taxon>
        <taxon>Chaetothyriomycetidae</taxon>
        <taxon>Phaeomoniellales</taxon>
        <taxon>Phaeomoniellaceae</taxon>
        <taxon>Phaeomoniella</taxon>
    </lineage>
</organism>
<feature type="binding site" evidence="3">
    <location>
        <position position="263"/>
    </location>
    <ligand>
        <name>Mn(2+)</name>
        <dbReference type="ChEBI" id="CHEBI:29035"/>
        <label>2</label>
    </ligand>
</feature>
<evidence type="ECO:0000256" key="1">
    <source>
        <dbReference type="ARBA" id="ARBA00022723"/>
    </source>
</evidence>
<evidence type="ECO:0000259" key="4">
    <source>
        <dbReference type="SMART" id="SM00835"/>
    </source>
</evidence>
<dbReference type="AlphaFoldDB" id="A0A0G2EZ04"/>
<evidence type="ECO:0000256" key="3">
    <source>
        <dbReference type="PIRSR" id="PIRSR617774-2"/>
    </source>
</evidence>
<keyword evidence="3" id="KW-0464">Manganese</keyword>
<protein>
    <submittedName>
        <fullName evidence="5">Putative oxalate decarboxylase oxdd</fullName>
    </submittedName>
</protein>
<dbReference type="Proteomes" id="UP000053317">
    <property type="component" value="Unassembled WGS sequence"/>
</dbReference>
<dbReference type="InterPro" id="IPR051610">
    <property type="entry name" value="GPI/OXD"/>
</dbReference>
<feature type="binding site" evidence="3">
    <location>
        <position position="308"/>
    </location>
    <ligand>
        <name>Mn(2+)</name>
        <dbReference type="ChEBI" id="CHEBI:29035"/>
        <label>2</label>
    </ligand>
</feature>
<dbReference type="PANTHER" id="PTHR35848:SF9">
    <property type="entry name" value="SLL1358 PROTEIN"/>
    <property type="match status" value="1"/>
</dbReference>
<dbReference type="GO" id="GO:0046872">
    <property type="term" value="F:metal ion binding"/>
    <property type="evidence" value="ECO:0007669"/>
    <property type="project" value="UniProtKB-KW"/>
</dbReference>
<feature type="domain" description="Cupin type-1" evidence="4">
    <location>
        <begin position="39"/>
        <end position="177"/>
    </location>
</feature>